<gene>
    <name evidence="1" type="ORF">NCTC10132_00562</name>
</gene>
<organism evidence="1 2">
    <name type="scientific">Mycoplasmopsis edwardii</name>
    <dbReference type="NCBI Taxonomy" id="53558"/>
    <lineage>
        <taxon>Bacteria</taxon>
        <taxon>Bacillati</taxon>
        <taxon>Mycoplasmatota</taxon>
        <taxon>Mycoplasmoidales</taxon>
        <taxon>Metamycoplasmataceae</taxon>
        <taxon>Mycoplasmopsis</taxon>
    </lineage>
</organism>
<dbReference type="Proteomes" id="UP000257559">
    <property type="component" value="Chromosome"/>
</dbReference>
<evidence type="ECO:0000313" key="1">
    <source>
        <dbReference type="EMBL" id="SYV97203.1"/>
    </source>
</evidence>
<reference evidence="2" key="1">
    <citation type="submission" date="2018-06" db="EMBL/GenBank/DDBJ databases">
        <authorList>
            <consortium name="Pathogen Informatics"/>
        </authorList>
    </citation>
    <scope>NUCLEOTIDE SEQUENCE [LARGE SCALE GENOMIC DNA]</scope>
    <source>
        <strain evidence="2">NCTC10132</strain>
    </source>
</reference>
<name>A0A3B0QB52_9BACT</name>
<dbReference type="AlphaFoldDB" id="A0A3B0QB52"/>
<sequence length="46" mass="5470">MTFDHNASKVQKELIFKNENKKIYKLIAINDLNSKEIYTITLKKEN</sequence>
<dbReference type="KEGG" id="medw:NCTC10132_00562"/>
<evidence type="ECO:0000313" key="2">
    <source>
        <dbReference type="Proteomes" id="UP000257559"/>
    </source>
</evidence>
<accession>A0A3B0QB52</accession>
<proteinExistence type="predicted"/>
<dbReference type="EMBL" id="LS991951">
    <property type="protein sequence ID" value="SYV97203.1"/>
    <property type="molecule type" value="Genomic_DNA"/>
</dbReference>
<protein>
    <submittedName>
        <fullName evidence="1">Uncharacterized protein</fullName>
    </submittedName>
</protein>
<keyword evidence="2" id="KW-1185">Reference proteome</keyword>